<gene>
    <name evidence="2" type="ORF">DR999_PMT13899</name>
</gene>
<proteinExistence type="predicted"/>
<reference evidence="2 3" key="2">
    <citation type="submission" date="2019-04" db="EMBL/GenBank/DDBJ databases">
        <title>The genome sequence of big-headed turtle.</title>
        <authorList>
            <person name="Gong S."/>
        </authorList>
    </citation>
    <scope>NUCLEOTIDE SEQUENCE [LARGE SCALE GENOMIC DNA]</scope>
    <source>
        <strain evidence="2">DO16091913</strain>
        <tissue evidence="2">Muscle</tissue>
    </source>
</reference>
<evidence type="ECO:0000256" key="1">
    <source>
        <dbReference type="SAM" id="MobiDB-lite"/>
    </source>
</evidence>
<feature type="region of interest" description="Disordered" evidence="1">
    <location>
        <begin position="53"/>
        <end position="137"/>
    </location>
</feature>
<sequence>MSPLLSSVLQYRVPFAEKGERERESASPLSIMYLIAAGIPCLGSHLLQVQPPAPHLRAKINTPNHPSCKQTTKKEKKKKKRDPPKIKTKEGKKQSRRRQALQGQSCQIIIKKTCSRNGDGQRNERLERDLRERERES</sequence>
<keyword evidence="2" id="KW-0812">Transmembrane</keyword>
<keyword evidence="3" id="KW-1185">Reference proteome</keyword>
<evidence type="ECO:0000313" key="3">
    <source>
        <dbReference type="Proteomes" id="UP000297703"/>
    </source>
</evidence>
<accession>A0A4D9DZM0</accession>
<dbReference type="EMBL" id="QXTE01000154">
    <property type="protein sequence ID" value="TFK03671.1"/>
    <property type="molecule type" value="Genomic_DNA"/>
</dbReference>
<comment type="caution">
    <text evidence="2">The sequence shown here is derived from an EMBL/GenBank/DDBJ whole genome shotgun (WGS) entry which is preliminary data.</text>
</comment>
<keyword evidence="2" id="KW-0472">Membrane</keyword>
<evidence type="ECO:0000313" key="2">
    <source>
        <dbReference type="EMBL" id="TFK03671.1"/>
    </source>
</evidence>
<reference evidence="2 3" key="1">
    <citation type="submission" date="2019-04" db="EMBL/GenBank/DDBJ databases">
        <title>Draft genome of the big-headed turtle Platysternon megacephalum.</title>
        <authorList>
            <person name="Gong S."/>
        </authorList>
    </citation>
    <scope>NUCLEOTIDE SEQUENCE [LARGE SCALE GENOMIC DNA]</scope>
    <source>
        <strain evidence="2">DO16091913</strain>
        <tissue evidence="2">Muscle</tissue>
    </source>
</reference>
<organism evidence="2 3">
    <name type="scientific">Platysternon megacephalum</name>
    <name type="common">big-headed turtle</name>
    <dbReference type="NCBI Taxonomy" id="55544"/>
    <lineage>
        <taxon>Eukaryota</taxon>
        <taxon>Metazoa</taxon>
        <taxon>Chordata</taxon>
        <taxon>Craniata</taxon>
        <taxon>Vertebrata</taxon>
        <taxon>Euteleostomi</taxon>
        <taxon>Archelosauria</taxon>
        <taxon>Testudinata</taxon>
        <taxon>Testudines</taxon>
        <taxon>Cryptodira</taxon>
        <taxon>Durocryptodira</taxon>
        <taxon>Testudinoidea</taxon>
        <taxon>Platysternidae</taxon>
        <taxon>Platysternon</taxon>
    </lineage>
</organism>
<name>A0A4D9DZM0_9SAUR</name>
<protein>
    <submittedName>
        <fullName evidence="2">Transmembrane protein 121-like protein</fullName>
    </submittedName>
</protein>
<dbReference type="Proteomes" id="UP000297703">
    <property type="component" value="Unassembled WGS sequence"/>
</dbReference>
<feature type="compositionally biased region" description="Basic and acidic residues" evidence="1">
    <location>
        <begin position="83"/>
        <end position="93"/>
    </location>
</feature>
<feature type="compositionally biased region" description="Basic and acidic residues" evidence="1">
    <location>
        <begin position="119"/>
        <end position="137"/>
    </location>
</feature>
<dbReference type="AlphaFoldDB" id="A0A4D9DZM0"/>